<dbReference type="Pfam" id="PF01039">
    <property type="entry name" value="Carboxyl_trans"/>
    <property type="match status" value="1"/>
</dbReference>
<evidence type="ECO:0000313" key="4">
    <source>
        <dbReference type="Proteomes" id="UP000054342"/>
    </source>
</evidence>
<organism evidence="3 4">
    <name type="scientific">Exophiala xenobiotica</name>
    <dbReference type="NCBI Taxonomy" id="348802"/>
    <lineage>
        <taxon>Eukaryota</taxon>
        <taxon>Fungi</taxon>
        <taxon>Dikarya</taxon>
        <taxon>Ascomycota</taxon>
        <taxon>Pezizomycotina</taxon>
        <taxon>Eurotiomycetes</taxon>
        <taxon>Chaetothyriomycetidae</taxon>
        <taxon>Chaetothyriales</taxon>
        <taxon>Herpotrichiellaceae</taxon>
        <taxon>Exophiala</taxon>
    </lineage>
</organism>
<feature type="compositionally biased region" description="Low complexity" evidence="1">
    <location>
        <begin position="211"/>
        <end position="222"/>
    </location>
</feature>
<dbReference type="GeneID" id="25332932"/>
<protein>
    <recommendedName>
        <fullName evidence="2">CoA carboxyltransferase C-terminal domain-containing protein</fullName>
    </recommendedName>
</protein>
<dbReference type="InterPro" id="IPR034733">
    <property type="entry name" value="AcCoA_carboxyl_beta"/>
</dbReference>
<dbReference type="PANTHER" id="PTHR43842">
    <property type="entry name" value="PROPIONYL-COA CARBOXYLASE BETA CHAIN"/>
    <property type="match status" value="1"/>
</dbReference>
<accession>A0A0D2E3J2</accession>
<proteinExistence type="predicted"/>
<feature type="compositionally biased region" description="Polar residues" evidence="1">
    <location>
        <begin position="1"/>
        <end position="12"/>
    </location>
</feature>
<dbReference type="RefSeq" id="XP_013309924.1">
    <property type="nucleotide sequence ID" value="XM_013454470.1"/>
</dbReference>
<feature type="domain" description="CoA carboxyltransferase C-terminal" evidence="2">
    <location>
        <begin position="597"/>
        <end position="848"/>
    </location>
</feature>
<dbReference type="InterPro" id="IPR029045">
    <property type="entry name" value="ClpP/crotonase-like_dom_sf"/>
</dbReference>
<feature type="compositionally biased region" description="Polar residues" evidence="1">
    <location>
        <begin position="157"/>
        <end position="187"/>
    </location>
</feature>
<feature type="compositionally biased region" description="Low complexity" evidence="1">
    <location>
        <begin position="259"/>
        <end position="280"/>
    </location>
</feature>
<dbReference type="InterPro" id="IPR051047">
    <property type="entry name" value="AccD/PCCB"/>
</dbReference>
<name>A0A0D2E3J2_9EURO</name>
<dbReference type="SUPFAM" id="SSF52096">
    <property type="entry name" value="ClpP/crotonase"/>
    <property type="match status" value="2"/>
</dbReference>
<keyword evidence="4" id="KW-1185">Reference proteome</keyword>
<feature type="compositionally biased region" description="Polar residues" evidence="1">
    <location>
        <begin position="108"/>
        <end position="123"/>
    </location>
</feature>
<feature type="compositionally biased region" description="Pro residues" evidence="1">
    <location>
        <begin position="232"/>
        <end position="244"/>
    </location>
</feature>
<evidence type="ECO:0000313" key="3">
    <source>
        <dbReference type="EMBL" id="KIW49340.1"/>
    </source>
</evidence>
<dbReference type="GO" id="GO:0004658">
    <property type="term" value="F:propionyl-CoA carboxylase activity"/>
    <property type="evidence" value="ECO:0007669"/>
    <property type="project" value="TreeGrafter"/>
</dbReference>
<dbReference type="STRING" id="348802.A0A0D2E3J2"/>
<dbReference type="HOGENOM" id="CLU_018822_6_1_1"/>
<dbReference type="PANTHER" id="PTHR43842:SF2">
    <property type="entry name" value="PROPIONYL-COA CARBOXYLASE BETA CHAIN, MITOCHONDRIAL"/>
    <property type="match status" value="1"/>
</dbReference>
<dbReference type="InterPro" id="IPR011763">
    <property type="entry name" value="COA_CT_C"/>
</dbReference>
<feature type="region of interest" description="Disordered" evidence="1">
    <location>
        <begin position="1"/>
        <end position="315"/>
    </location>
</feature>
<dbReference type="PROSITE" id="PS50989">
    <property type="entry name" value="COA_CT_CTER"/>
    <property type="match status" value="1"/>
</dbReference>
<feature type="compositionally biased region" description="Basic and acidic residues" evidence="1">
    <location>
        <begin position="38"/>
        <end position="54"/>
    </location>
</feature>
<feature type="compositionally biased region" description="Basic residues" evidence="1">
    <location>
        <begin position="288"/>
        <end position="300"/>
    </location>
</feature>
<dbReference type="AlphaFoldDB" id="A0A0D2E3J2"/>
<evidence type="ECO:0000256" key="1">
    <source>
        <dbReference type="SAM" id="MobiDB-lite"/>
    </source>
</evidence>
<dbReference type="Gene3D" id="3.90.226.10">
    <property type="entry name" value="2-enoyl-CoA Hydratase, Chain A, domain 1"/>
    <property type="match status" value="2"/>
</dbReference>
<dbReference type="OrthoDB" id="439921at2759"/>
<sequence>MGSKKSIPSRSSGVDDSKGPSGSLVDDPVYSQQSTSETNHKPPSHEKPLGKDDPVYSQAAAVGDDSEGQSEINDPVYAQPAMAKAQPGQNMTIGEGEGKPDAGGDPVYSQSTSQKSLNTSQINDPVYAQPASSEAQPGQEVAQSEGKGSIDAASDPVYSQPQPSASNTPTDSQINDPVYGQQNSAKSQPHRHVATGPGKGFVDAANDPVYSQSSSRQPSVSQINDPVYAQPQTPPSIPSRPSPGPGQGNIPPSDDSVYSQSRTASSRLSQLSSQLSMSQSEAEPGTVHTKRPRARARSSKSSKTSHDASADLPSDYSDILSQISTLQHMAQTPDPNNRGYIRQKSSGKLWSRERISALLDPHTFRELGSITGTATWQRDALHPQREHITSFTPSNNPQGFGRVTCPRTAKTRQIYLTSDDFSIRSGHADGSVALKTLYGEKLALRLKVPVVKLVDGSSGGGSVSTIMTQGYSYIPHLNVLSVVVQQLNMGIPNLGAVLGPAIGLGAARVVSTHFSVMAANIGSLFNAGPKVVEGATFEEGLSFADLGGPNVHCTNGTIDNMARDEQDCFDQIRTVLGYLPDCGMFQAPPCIECVHDDVNREDIGLRSVIPRRKNRMYNPYTIIESVADNGSWFEIGRMWGRTSITGLARMGGRPVGILSLNCEVNSGALDALGSQKLMKMIKFCDVFNLPIVQFVDVPGYAIGTVAERSATMKWGVELGKAYYSTTTPIFSVITRRVYGVAGGIMLDSREPWMRIAWPSGNWGSLPLDGGIEVGHRHELKQIGEKHGSEAVKKRYKELEDEYIRLMNPVRSAQPFNVEEIVDPKDTRKIVCRWVREMYGVVMQERLADRAAGRIHAVFT</sequence>
<reference evidence="3 4" key="1">
    <citation type="submission" date="2015-01" db="EMBL/GenBank/DDBJ databases">
        <title>The Genome Sequence of Exophiala xenobiotica CBS118157.</title>
        <authorList>
            <consortium name="The Broad Institute Genomics Platform"/>
            <person name="Cuomo C."/>
            <person name="de Hoog S."/>
            <person name="Gorbushina A."/>
            <person name="Stielow B."/>
            <person name="Teixiera M."/>
            <person name="Abouelleil A."/>
            <person name="Chapman S.B."/>
            <person name="Priest M."/>
            <person name="Young S.K."/>
            <person name="Wortman J."/>
            <person name="Nusbaum C."/>
            <person name="Birren B."/>
        </authorList>
    </citation>
    <scope>NUCLEOTIDE SEQUENCE [LARGE SCALE GENOMIC DNA]</scope>
    <source>
        <strain evidence="3 4">CBS 118157</strain>
    </source>
</reference>
<dbReference type="Proteomes" id="UP000054342">
    <property type="component" value="Unassembled WGS sequence"/>
</dbReference>
<dbReference type="EMBL" id="KN847323">
    <property type="protein sequence ID" value="KIW49340.1"/>
    <property type="molecule type" value="Genomic_DNA"/>
</dbReference>
<evidence type="ECO:0000259" key="2">
    <source>
        <dbReference type="PROSITE" id="PS50989"/>
    </source>
</evidence>
<gene>
    <name evidence="3" type="ORF">PV05_11024</name>
</gene>